<dbReference type="GO" id="GO:0009654">
    <property type="term" value="C:photosystem II oxygen evolving complex"/>
    <property type="evidence" value="ECO:0007669"/>
    <property type="project" value="InterPro"/>
</dbReference>
<keyword evidence="5" id="KW-1185">Reference proteome</keyword>
<reference evidence="4 5" key="1">
    <citation type="submission" date="2018-07" db="EMBL/GenBank/DDBJ databases">
        <title>The complete nuclear genome of the prasinophyte Chloropicon primus (CCMP1205).</title>
        <authorList>
            <person name="Pombert J.-F."/>
            <person name="Otis C."/>
            <person name="Turmel M."/>
            <person name="Lemieux C."/>
        </authorList>
    </citation>
    <scope>NUCLEOTIDE SEQUENCE [LARGE SCALE GENOMIC DNA]</scope>
    <source>
        <strain evidence="4 5">CCMP1205</strain>
    </source>
</reference>
<evidence type="ECO:0000313" key="3">
    <source>
        <dbReference type="EMBL" id="CAD9719245.1"/>
    </source>
</evidence>
<dbReference type="GO" id="GO:0015979">
    <property type="term" value="P:photosynthesis"/>
    <property type="evidence" value="ECO:0007669"/>
    <property type="project" value="InterPro"/>
</dbReference>
<name>A0A5B8MN67_9CHLO</name>
<evidence type="ECO:0000313" key="2">
    <source>
        <dbReference type="EMBL" id="CAD9719244.1"/>
    </source>
</evidence>
<protein>
    <recommendedName>
        <fullName evidence="1">PsbP C-terminal domain-containing protein</fullName>
    </recommendedName>
</protein>
<accession>A0A5B8MN67</accession>
<dbReference type="InterPro" id="IPR016123">
    <property type="entry name" value="Mog1/PsbP_a/b/a-sand"/>
</dbReference>
<feature type="domain" description="PsbP C-terminal" evidence="1">
    <location>
        <begin position="121"/>
        <end position="268"/>
    </location>
</feature>
<gene>
    <name evidence="4" type="ORF">A3770_06p44370</name>
    <name evidence="2" type="ORF">CPRI1469_LOCUS8110</name>
    <name evidence="3" type="ORF">CPRI1469_LOCUS8111</name>
</gene>
<evidence type="ECO:0000259" key="1">
    <source>
        <dbReference type="Pfam" id="PF01789"/>
    </source>
</evidence>
<dbReference type="SUPFAM" id="SSF55724">
    <property type="entry name" value="Mog1p/PsbP-like"/>
    <property type="match status" value="1"/>
</dbReference>
<evidence type="ECO:0000313" key="4">
    <source>
        <dbReference type="EMBL" id="QDZ21919.1"/>
    </source>
</evidence>
<dbReference type="Pfam" id="PF01789">
    <property type="entry name" value="PsbP"/>
    <property type="match status" value="1"/>
</dbReference>
<dbReference type="InterPro" id="IPR002683">
    <property type="entry name" value="PsbP_C"/>
</dbReference>
<dbReference type="Proteomes" id="UP000316726">
    <property type="component" value="Chromosome 6"/>
</dbReference>
<organism evidence="4 5">
    <name type="scientific">Chloropicon primus</name>
    <dbReference type="NCBI Taxonomy" id="1764295"/>
    <lineage>
        <taxon>Eukaryota</taxon>
        <taxon>Viridiplantae</taxon>
        <taxon>Chlorophyta</taxon>
        <taxon>Chloropicophyceae</taxon>
        <taxon>Chloropicales</taxon>
        <taxon>Chloropicaceae</taxon>
        <taxon>Chloropicon</taxon>
    </lineage>
</organism>
<dbReference type="GO" id="GO:0005509">
    <property type="term" value="F:calcium ion binding"/>
    <property type="evidence" value="ECO:0007669"/>
    <property type="project" value="InterPro"/>
</dbReference>
<dbReference type="AlphaFoldDB" id="A0A5B8MN67"/>
<dbReference type="OrthoDB" id="1916780at2759"/>
<dbReference type="STRING" id="1764295.A0A5B8MN67"/>
<sequence>MASANRLRTGKKQVTWAGSGQFGLHQKAKRQRSFTPSGYAQEVARPRLSLACSATPHEGDESGGVPTRRDALSMGMFAASAAYLRTCLDSGSYALADDLEVFWGAANPPATYGGTARTTKEFARYSFVYPPEWKEQAINKVEKGTNGTDCRLTGSLRTKEQIYIVVLQRLGEDFKGYQVNDVEKALSGIAVADANLQDALGQSETKTFVKREADGQTFFDLDLNSTSPYYITLTNDGNGRYFAVFITASAKAFAEKKDLYKKMRESFRTFVIL</sequence>
<dbReference type="GO" id="GO:0019898">
    <property type="term" value="C:extrinsic component of membrane"/>
    <property type="evidence" value="ECO:0007669"/>
    <property type="project" value="InterPro"/>
</dbReference>
<proteinExistence type="predicted"/>
<dbReference type="EMBL" id="CP031039">
    <property type="protein sequence ID" value="QDZ21919.1"/>
    <property type="molecule type" value="Genomic_DNA"/>
</dbReference>
<dbReference type="EMBL" id="HBHL01012397">
    <property type="protein sequence ID" value="CAD9719244.1"/>
    <property type="molecule type" value="Transcribed_RNA"/>
</dbReference>
<reference evidence="2" key="2">
    <citation type="submission" date="2021-01" db="EMBL/GenBank/DDBJ databases">
        <authorList>
            <person name="Corre E."/>
            <person name="Pelletier E."/>
            <person name="Niang G."/>
            <person name="Scheremetjew M."/>
            <person name="Finn R."/>
            <person name="Kale V."/>
            <person name="Holt S."/>
            <person name="Cochrane G."/>
            <person name="Meng A."/>
            <person name="Brown T."/>
            <person name="Cohen L."/>
        </authorList>
    </citation>
    <scope>NUCLEOTIDE SEQUENCE</scope>
    <source>
        <strain evidence="2">CCMP1205</strain>
    </source>
</reference>
<evidence type="ECO:0000313" key="5">
    <source>
        <dbReference type="Proteomes" id="UP000316726"/>
    </source>
</evidence>
<dbReference type="EMBL" id="HBHL01012398">
    <property type="protein sequence ID" value="CAD9719245.1"/>
    <property type="molecule type" value="Transcribed_RNA"/>
</dbReference>
<dbReference type="Gene3D" id="3.40.1000.10">
    <property type="entry name" value="Mog1/PsbP, alpha/beta/alpha sandwich"/>
    <property type="match status" value="1"/>
</dbReference>